<dbReference type="SMART" id="SM00409">
    <property type="entry name" value="IG"/>
    <property type="match status" value="4"/>
</dbReference>
<keyword evidence="4" id="KW-0472">Membrane</keyword>
<name>A0A9W9ZYE4_9CNID</name>
<evidence type="ECO:0000313" key="8">
    <source>
        <dbReference type="Proteomes" id="UP001163046"/>
    </source>
</evidence>
<evidence type="ECO:0000256" key="4">
    <source>
        <dbReference type="SAM" id="Phobius"/>
    </source>
</evidence>
<keyword evidence="4" id="KW-0812">Transmembrane</keyword>
<dbReference type="OrthoDB" id="5963036at2759"/>
<keyword evidence="4" id="KW-1133">Transmembrane helix</keyword>
<dbReference type="InterPro" id="IPR013098">
    <property type="entry name" value="Ig_I-set"/>
</dbReference>
<feature type="transmembrane region" description="Helical" evidence="4">
    <location>
        <begin position="515"/>
        <end position="538"/>
    </location>
</feature>
<protein>
    <recommendedName>
        <fullName evidence="6">Ig-like domain-containing protein</fullName>
    </recommendedName>
</protein>
<dbReference type="PANTHER" id="PTHR44170:SF6">
    <property type="entry name" value="CONTACTIN"/>
    <property type="match status" value="1"/>
</dbReference>
<dbReference type="InterPro" id="IPR013783">
    <property type="entry name" value="Ig-like_fold"/>
</dbReference>
<keyword evidence="1" id="KW-0677">Repeat</keyword>
<evidence type="ECO:0000256" key="2">
    <source>
        <dbReference type="ARBA" id="ARBA00023157"/>
    </source>
</evidence>
<evidence type="ECO:0000259" key="6">
    <source>
        <dbReference type="PROSITE" id="PS50835"/>
    </source>
</evidence>
<dbReference type="PROSITE" id="PS50835">
    <property type="entry name" value="IG_LIKE"/>
    <property type="match status" value="3"/>
</dbReference>
<comment type="caution">
    <text evidence="7">The sequence shown here is derived from an EMBL/GenBank/DDBJ whole genome shotgun (WGS) entry which is preliminary data.</text>
</comment>
<dbReference type="Pfam" id="PF07679">
    <property type="entry name" value="I-set"/>
    <property type="match status" value="1"/>
</dbReference>
<feature type="region of interest" description="Disordered" evidence="3">
    <location>
        <begin position="887"/>
        <end position="906"/>
    </location>
</feature>
<sequence length="1102" mass="122015">MLRLTLVKIVCCYGFLALVNSGAVRDLRDSLVLKFVTQPIDVTVADKSFVTIPCVAVSSSKVTYRWTHNDTELKHTDRSDRSGRYRLAEPDGNLTVINITQNDAGAYRCIASNHFGSALSLEAVIRIAYLYRHSPINTTITAAMYSSVKFPMNAVKSFPEAQFAWTVRRHRSNYLDEKITDGENGRLLITQSGDLYIVGVTSEDTGTYTCVVSNPFVAKDIIIEFVLTVLEGVVDRHLSFLLPPISTQATAGTAQVMFQCIVETAVEGSSPQIPLITWLKNDTELHPEYDPKYSFPNGSISQHKLIINHVGFSDADWYRCIATTKSFTITSPSAQLIVHQKPVSPSFMPGFPSVINSSVGTDVTIDCHATVGSVIWYKNAVKVLSSSSPRLSVAANGSLLMRNATEQDSGLYQVFARATVNEVSSPLLRLHVIDQPPLRPSLHPTTLASSTTGSFTTKEASTVPVTRAPKPQSTTETHVTIHVSYKPTATRLYHQGTTAGSVVSLGRDNKGKSPLLLYGAVVGGVVLLLLVILAAFCFKSRSRRRLRQGSVKLKSNPDSEEFEMKPVEPRCYFHYHVRRLRNSDSRQDLLEIHKPDERRISLDANENHFILSRDFQDHVSAHVNPTLTRELATINPLARQTTGVFQKEIRVLIEDEPDDLIYDSGIEEEASDSLRRSPNYSEFGAREGPVKCIPLYQTVKKSKNGNISCHDDIKNSGRNSLDNENDSDLAQDEPLYHVLEGPGDDRSGTIPRETGDERAKATSYYQSLMPNYQSETREESLTDSSRHGRREELILSSTEIYQSLTPPTHDNILHDESNVTSDVGLHEEIGNEKETAEPSEGIYQPLLHRNQSHSDRKRSVTVIYEPLRRSPESRAPLVRCWSAPQGSLSQVPPVSLSSENGQGGTEPVYQAVLDEPRCPLNIDDPGSVFPHARRRSPRASPVAQRRTIDEPTYMAVHVRPSRQNRRTCRTEQEPRYSPSPCRKNPSPSNLQPPSSNTPPRGHRRNVSDGGHVLSAVVNSSGAESSSLPADSRHAPSALPRHLGHRRNRSDIGLCPIDRGHVSRRLTSTSDSGIPRRPSLGSLATEYPISASDPTHFRVHIGP</sequence>
<feature type="region of interest" description="Disordered" evidence="3">
    <location>
        <begin position="1062"/>
        <end position="1081"/>
    </location>
</feature>
<dbReference type="InterPro" id="IPR007110">
    <property type="entry name" value="Ig-like_dom"/>
</dbReference>
<dbReference type="CDD" id="cd00096">
    <property type="entry name" value="Ig"/>
    <property type="match status" value="1"/>
</dbReference>
<dbReference type="InterPro" id="IPR003598">
    <property type="entry name" value="Ig_sub2"/>
</dbReference>
<feature type="region of interest" description="Disordered" evidence="3">
    <location>
        <begin position="704"/>
        <end position="728"/>
    </location>
</feature>
<reference evidence="7" key="1">
    <citation type="submission" date="2023-01" db="EMBL/GenBank/DDBJ databases">
        <title>Genome assembly of the deep-sea coral Lophelia pertusa.</title>
        <authorList>
            <person name="Herrera S."/>
            <person name="Cordes E."/>
        </authorList>
    </citation>
    <scope>NUCLEOTIDE SEQUENCE</scope>
    <source>
        <strain evidence="7">USNM1676648</strain>
        <tissue evidence="7">Polyp</tissue>
    </source>
</reference>
<keyword evidence="2" id="KW-1015">Disulfide bond</keyword>
<evidence type="ECO:0000313" key="7">
    <source>
        <dbReference type="EMBL" id="KAJ7390166.1"/>
    </source>
</evidence>
<dbReference type="AlphaFoldDB" id="A0A9W9ZYE4"/>
<keyword evidence="8" id="KW-1185">Reference proteome</keyword>
<dbReference type="InterPro" id="IPR003599">
    <property type="entry name" value="Ig_sub"/>
</dbReference>
<feature type="chain" id="PRO_5040765698" description="Ig-like domain-containing protein" evidence="5">
    <location>
        <begin position="22"/>
        <end position="1102"/>
    </location>
</feature>
<organism evidence="7 8">
    <name type="scientific">Desmophyllum pertusum</name>
    <dbReference type="NCBI Taxonomy" id="174260"/>
    <lineage>
        <taxon>Eukaryota</taxon>
        <taxon>Metazoa</taxon>
        <taxon>Cnidaria</taxon>
        <taxon>Anthozoa</taxon>
        <taxon>Hexacorallia</taxon>
        <taxon>Scleractinia</taxon>
        <taxon>Caryophylliina</taxon>
        <taxon>Caryophylliidae</taxon>
        <taxon>Desmophyllum</taxon>
    </lineage>
</organism>
<dbReference type="PANTHER" id="PTHR44170">
    <property type="entry name" value="PROTEIN SIDEKICK"/>
    <property type="match status" value="1"/>
</dbReference>
<dbReference type="InterPro" id="IPR036179">
    <property type="entry name" value="Ig-like_dom_sf"/>
</dbReference>
<dbReference type="Gene3D" id="2.60.40.10">
    <property type="entry name" value="Immunoglobulins"/>
    <property type="match status" value="4"/>
</dbReference>
<gene>
    <name evidence="7" type="ORF">OS493_026673</name>
</gene>
<dbReference type="Proteomes" id="UP001163046">
    <property type="component" value="Unassembled WGS sequence"/>
</dbReference>
<dbReference type="SUPFAM" id="SSF48726">
    <property type="entry name" value="Immunoglobulin"/>
    <property type="match status" value="4"/>
</dbReference>
<accession>A0A9W9ZYE4</accession>
<feature type="compositionally biased region" description="Polar residues" evidence="3">
    <location>
        <begin position="1016"/>
        <end position="1028"/>
    </location>
</feature>
<dbReference type="Pfam" id="PF13927">
    <property type="entry name" value="Ig_3"/>
    <property type="match status" value="1"/>
</dbReference>
<feature type="domain" description="Ig-like" evidence="6">
    <location>
        <begin position="135"/>
        <end position="228"/>
    </location>
</feature>
<feature type="compositionally biased region" description="Low complexity" evidence="3">
    <location>
        <begin position="887"/>
        <end position="898"/>
    </location>
</feature>
<keyword evidence="5" id="KW-0732">Signal</keyword>
<feature type="compositionally biased region" description="Low complexity" evidence="3">
    <location>
        <begin position="984"/>
        <end position="999"/>
    </location>
</feature>
<proteinExistence type="predicted"/>
<evidence type="ECO:0000256" key="1">
    <source>
        <dbReference type="ARBA" id="ARBA00022737"/>
    </source>
</evidence>
<dbReference type="GO" id="GO:0016020">
    <property type="term" value="C:membrane"/>
    <property type="evidence" value="ECO:0007669"/>
    <property type="project" value="UniProtKB-SubCell"/>
</dbReference>
<evidence type="ECO:0000256" key="5">
    <source>
        <dbReference type="SAM" id="SignalP"/>
    </source>
</evidence>
<feature type="region of interest" description="Disordered" evidence="3">
    <location>
        <begin position="445"/>
        <end position="476"/>
    </location>
</feature>
<feature type="domain" description="Ig-like" evidence="6">
    <location>
        <begin position="33"/>
        <end position="126"/>
    </location>
</feature>
<feature type="signal peptide" evidence="5">
    <location>
        <begin position="1"/>
        <end position="21"/>
    </location>
</feature>
<dbReference type="EMBL" id="MU825419">
    <property type="protein sequence ID" value="KAJ7390166.1"/>
    <property type="molecule type" value="Genomic_DNA"/>
</dbReference>
<feature type="domain" description="Ig-like" evidence="6">
    <location>
        <begin position="243"/>
        <end position="330"/>
    </location>
</feature>
<dbReference type="SMART" id="SM00408">
    <property type="entry name" value="IGc2"/>
    <property type="match status" value="4"/>
</dbReference>
<dbReference type="GO" id="GO:0098609">
    <property type="term" value="P:cell-cell adhesion"/>
    <property type="evidence" value="ECO:0007669"/>
    <property type="project" value="TreeGrafter"/>
</dbReference>
<evidence type="ECO:0000256" key="3">
    <source>
        <dbReference type="SAM" id="MobiDB-lite"/>
    </source>
</evidence>
<feature type="compositionally biased region" description="Polar residues" evidence="3">
    <location>
        <begin position="445"/>
        <end position="464"/>
    </location>
</feature>
<feature type="region of interest" description="Disordered" evidence="3">
    <location>
        <begin position="917"/>
        <end position="1055"/>
    </location>
</feature>